<protein>
    <submittedName>
        <fullName evidence="9">Type II toxin-antitoxin system VapC family toxin</fullName>
    </submittedName>
</protein>
<sequence length="136" mass="15632">MTYLLDSNIVSYILKKNTIVNNKLRQVNLRGEEIFISCITYYEVKRGLLAVNATRQLADFNQFCRDYAILFLDDINIIEQACQIHIDLQRRGLKIQEQDILIAATAITRGLILVSNDSDLLRVQGLTLENWVITES</sequence>
<proteinExistence type="inferred from homology"/>
<dbReference type="SUPFAM" id="SSF88723">
    <property type="entry name" value="PIN domain-like"/>
    <property type="match status" value="1"/>
</dbReference>
<gene>
    <name evidence="9" type="ORF">KME32_12790</name>
</gene>
<dbReference type="Proteomes" id="UP000715781">
    <property type="component" value="Unassembled WGS sequence"/>
</dbReference>
<evidence type="ECO:0000256" key="2">
    <source>
        <dbReference type="ARBA" id="ARBA00022649"/>
    </source>
</evidence>
<evidence type="ECO:0000313" key="9">
    <source>
        <dbReference type="EMBL" id="MBW4562007.1"/>
    </source>
</evidence>
<feature type="domain" description="PIN" evidence="8">
    <location>
        <begin position="3"/>
        <end position="124"/>
    </location>
</feature>
<comment type="similarity">
    <text evidence="7">Belongs to the PINc/VapC protein family.</text>
</comment>
<dbReference type="GO" id="GO:0016787">
    <property type="term" value="F:hydrolase activity"/>
    <property type="evidence" value="ECO:0007669"/>
    <property type="project" value="UniProtKB-KW"/>
</dbReference>
<keyword evidence="5" id="KW-0378">Hydrolase</keyword>
<dbReference type="EMBL" id="JAHHHN010000006">
    <property type="protein sequence ID" value="MBW4562007.1"/>
    <property type="molecule type" value="Genomic_DNA"/>
</dbReference>
<organism evidence="9 10">
    <name type="scientific">Mojavia pulchra JT2-VF2</name>
    <dbReference type="NCBI Taxonomy" id="287848"/>
    <lineage>
        <taxon>Bacteria</taxon>
        <taxon>Bacillati</taxon>
        <taxon>Cyanobacteriota</taxon>
        <taxon>Cyanophyceae</taxon>
        <taxon>Nostocales</taxon>
        <taxon>Nostocaceae</taxon>
    </lineage>
</organism>
<evidence type="ECO:0000256" key="3">
    <source>
        <dbReference type="ARBA" id="ARBA00022722"/>
    </source>
</evidence>
<accession>A0A951UFW6</accession>
<dbReference type="PANTHER" id="PTHR33653">
    <property type="entry name" value="RIBONUCLEASE VAPC2"/>
    <property type="match status" value="1"/>
</dbReference>
<comment type="cofactor">
    <cofactor evidence="1">
        <name>Mg(2+)</name>
        <dbReference type="ChEBI" id="CHEBI:18420"/>
    </cofactor>
</comment>
<evidence type="ECO:0000259" key="8">
    <source>
        <dbReference type="Pfam" id="PF01850"/>
    </source>
</evidence>
<dbReference type="PANTHER" id="PTHR33653:SF1">
    <property type="entry name" value="RIBONUCLEASE VAPC2"/>
    <property type="match status" value="1"/>
</dbReference>
<dbReference type="GO" id="GO:0046872">
    <property type="term" value="F:metal ion binding"/>
    <property type="evidence" value="ECO:0007669"/>
    <property type="project" value="UniProtKB-KW"/>
</dbReference>
<evidence type="ECO:0000256" key="5">
    <source>
        <dbReference type="ARBA" id="ARBA00022801"/>
    </source>
</evidence>
<dbReference type="Gene3D" id="3.40.50.1010">
    <property type="entry name" value="5'-nuclease"/>
    <property type="match status" value="1"/>
</dbReference>
<reference evidence="9" key="2">
    <citation type="journal article" date="2022" name="Microbiol. Resour. Announc.">
        <title>Metagenome Sequencing to Explore Phylogenomics of Terrestrial Cyanobacteria.</title>
        <authorList>
            <person name="Ward R.D."/>
            <person name="Stajich J.E."/>
            <person name="Johansen J.R."/>
            <person name="Huntemann M."/>
            <person name="Clum A."/>
            <person name="Foster B."/>
            <person name="Foster B."/>
            <person name="Roux S."/>
            <person name="Palaniappan K."/>
            <person name="Varghese N."/>
            <person name="Mukherjee S."/>
            <person name="Reddy T.B.K."/>
            <person name="Daum C."/>
            <person name="Copeland A."/>
            <person name="Chen I.A."/>
            <person name="Ivanova N.N."/>
            <person name="Kyrpides N.C."/>
            <person name="Shapiro N."/>
            <person name="Eloe-Fadrosh E.A."/>
            <person name="Pietrasiak N."/>
        </authorList>
    </citation>
    <scope>NUCLEOTIDE SEQUENCE</scope>
    <source>
        <strain evidence="9">JT2-VF2</strain>
    </source>
</reference>
<dbReference type="GO" id="GO:0004518">
    <property type="term" value="F:nuclease activity"/>
    <property type="evidence" value="ECO:0007669"/>
    <property type="project" value="UniProtKB-KW"/>
</dbReference>
<dbReference type="InterPro" id="IPR002716">
    <property type="entry name" value="PIN_dom"/>
</dbReference>
<comment type="caution">
    <text evidence="9">The sequence shown here is derived from an EMBL/GenBank/DDBJ whole genome shotgun (WGS) entry which is preliminary data.</text>
</comment>
<dbReference type="InterPro" id="IPR029060">
    <property type="entry name" value="PIN-like_dom_sf"/>
</dbReference>
<dbReference type="AlphaFoldDB" id="A0A951UFW6"/>
<evidence type="ECO:0000256" key="4">
    <source>
        <dbReference type="ARBA" id="ARBA00022723"/>
    </source>
</evidence>
<keyword evidence="2" id="KW-1277">Toxin-antitoxin system</keyword>
<dbReference type="Pfam" id="PF01850">
    <property type="entry name" value="PIN"/>
    <property type="match status" value="1"/>
</dbReference>
<evidence type="ECO:0000256" key="7">
    <source>
        <dbReference type="ARBA" id="ARBA00038093"/>
    </source>
</evidence>
<evidence type="ECO:0000313" key="10">
    <source>
        <dbReference type="Proteomes" id="UP000715781"/>
    </source>
</evidence>
<keyword evidence="6" id="KW-0460">Magnesium</keyword>
<evidence type="ECO:0000256" key="6">
    <source>
        <dbReference type="ARBA" id="ARBA00022842"/>
    </source>
</evidence>
<keyword evidence="3" id="KW-0540">Nuclease</keyword>
<name>A0A951UFW6_9NOST</name>
<evidence type="ECO:0000256" key="1">
    <source>
        <dbReference type="ARBA" id="ARBA00001946"/>
    </source>
</evidence>
<dbReference type="CDD" id="cd18744">
    <property type="entry name" value="PIN_VapC4-5_FitB-like"/>
    <property type="match status" value="1"/>
</dbReference>
<dbReference type="InterPro" id="IPR050556">
    <property type="entry name" value="Type_II_TA_system_RNase"/>
</dbReference>
<keyword evidence="4" id="KW-0479">Metal-binding</keyword>
<reference evidence="9" key="1">
    <citation type="submission" date="2021-05" db="EMBL/GenBank/DDBJ databases">
        <authorList>
            <person name="Pietrasiak N."/>
            <person name="Ward R."/>
            <person name="Stajich J.E."/>
            <person name="Kurbessoian T."/>
        </authorList>
    </citation>
    <scope>NUCLEOTIDE SEQUENCE</scope>
    <source>
        <strain evidence="9">JT2-VF2</strain>
    </source>
</reference>